<dbReference type="RefSeq" id="WP_187554698.1">
    <property type="nucleotide sequence ID" value="NZ_CP060716.1"/>
</dbReference>
<dbReference type="SUPFAM" id="SSF103473">
    <property type="entry name" value="MFS general substrate transporter"/>
    <property type="match status" value="1"/>
</dbReference>
<evidence type="ECO:0000256" key="4">
    <source>
        <dbReference type="ARBA" id="ARBA00023136"/>
    </source>
</evidence>
<dbReference type="EMBL" id="CP060716">
    <property type="protein sequence ID" value="QNN62227.1"/>
    <property type="molecule type" value="Genomic_DNA"/>
</dbReference>
<protein>
    <submittedName>
        <fullName evidence="7">MFS transporter</fullName>
    </submittedName>
</protein>
<dbReference type="InterPro" id="IPR036259">
    <property type="entry name" value="MFS_trans_sf"/>
</dbReference>
<sequence length="398" mass="41518">MTKTMGYIPWNLVCVTAGLAIVDHGFRPLAGYLALRVGASATQVGLLATAFAVGALLLAVPAGRVVDRYGSGKVLAIVSLVFPIPIVCALFVQTITTLLIVAVAFGCAQIFMVVASQAAVVHKQKDTQLDVIFGWLSAGTSVGQVAGPLLALALPGLLPDGGIHTGLTIVAGLSIAVTCGAFATGVRIMRRTHTPKTQQASTPILQILRTPGMIVAVALSGATLACLDLLVVFLPLWAEERGIRPESVALLLGIRGFMSLVSRVGMHLLVERFTRKLLITSCLLLGAIGMGVLPFLGLPPTYLVMAVFGFCLGLVQPLTMTWVVSAVSAVDRGAALGLRMLVNRLMQVTLPILVSAVSIPLGTLGSAATRSLLMSGSLLLVSGLVSIKSSWKTQNPER</sequence>
<feature type="transmembrane region" description="Helical" evidence="5">
    <location>
        <begin position="345"/>
        <end position="365"/>
    </location>
</feature>
<feature type="transmembrane region" description="Helical" evidence="5">
    <location>
        <begin position="210"/>
        <end position="237"/>
    </location>
</feature>
<feature type="transmembrane region" description="Helical" evidence="5">
    <location>
        <begin position="277"/>
        <end position="296"/>
    </location>
</feature>
<feature type="transmembrane region" description="Helical" evidence="5">
    <location>
        <begin position="302"/>
        <end position="324"/>
    </location>
</feature>
<evidence type="ECO:0000313" key="8">
    <source>
        <dbReference type="Proteomes" id="UP000515934"/>
    </source>
</evidence>
<feature type="transmembrane region" description="Helical" evidence="5">
    <location>
        <begin position="74"/>
        <end position="92"/>
    </location>
</feature>
<feature type="transmembrane region" description="Helical" evidence="5">
    <location>
        <begin position="249"/>
        <end position="270"/>
    </location>
</feature>
<accession>A0A7G9S302</accession>
<gene>
    <name evidence="7" type="ORF">H9L06_08030</name>
</gene>
<dbReference type="Gene3D" id="1.20.1250.20">
    <property type="entry name" value="MFS general substrate transporter like domains"/>
    <property type="match status" value="1"/>
</dbReference>
<feature type="transmembrane region" description="Helical" evidence="5">
    <location>
        <begin position="38"/>
        <end position="62"/>
    </location>
</feature>
<comment type="subcellular location">
    <subcellularLocation>
        <location evidence="1">Cell membrane</location>
        <topology evidence="1">Multi-pass membrane protein</topology>
    </subcellularLocation>
</comment>
<proteinExistence type="predicted"/>
<feature type="transmembrane region" description="Helical" evidence="5">
    <location>
        <begin position="166"/>
        <end position="189"/>
    </location>
</feature>
<feature type="transmembrane region" description="Helical" evidence="5">
    <location>
        <begin position="98"/>
        <end position="120"/>
    </location>
</feature>
<keyword evidence="3 5" id="KW-1133">Transmembrane helix</keyword>
<evidence type="ECO:0000256" key="1">
    <source>
        <dbReference type="ARBA" id="ARBA00004651"/>
    </source>
</evidence>
<keyword evidence="4 5" id="KW-0472">Membrane</keyword>
<dbReference type="PROSITE" id="PS50850">
    <property type="entry name" value="MFS"/>
    <property type="match status" value="1"/>
</dbReference>
<feature type="transmembrane region" description="Helical" evidence="5">
    <location>
        <begin position="132"/>
        <end position="154"/>
    </location>
</feature>
<keyword evidence="8" id="KW-1185">Reference proteome</keyword>
<dbReference type="InterPro" id="IPR052528">
    <property type="entry name" value="Sugar_transport-like"/>
</dbReference>
<evidence type="ECO:0000256" key="5">
    <source>
        <dbReference type="SAM" id="Phobius"/>
    </source>
</evidence>
<dbReference type="GO" id="GO:0005886">
    <property type="term" value="C:plasma membrane"/>
    <property type="evidence" value="ECO:0007669"/>
    <property type="project" value="UniProtKB-SubCell"/>
</dbReference>
<keyword evidence="2 5" id="KW-0812">Transmembrane</keyword>
<dbReference type="Pfam" id="PF07690">
    <property type="entry name" value="MFS_1"/>
    <property type="match status" value="1"/>
</dbReference>
<organism evidence="7 8">
    <name type="scientific">Leucobacter denitrificans</name>
    <dbReference type="NCBI Taxonomy" id="683042"/>
    <lineage>
        <taxon>Bacteria</taxon>
        <taxon>Bacillati</taxon>
        <taxon>Actinomycetota</taxon>
        <taxon>Actinomycetes</taxon>
        <taxon>Micrococcales</taxon>
        <taxon>Microbacteriaceae</taxon>
        <taxon>Leucobacter</taxon>
    </lineage>
</organism>
<dbReference type="InterPro" id="IPR011701">
    <property type="entry name" value="MFS"/>
</dbReference>
<evidence type="ECO:0000259" key="6">
    <source>
        <dbReference type="PROSITE" id="PS50850"/>
    </source>
</evidence>
<feature type="transmembrane region" description="Helical" evidence="5">
    <location>
        <begin position="7"/>
        <end position="26"/>
    </location>
</feature>
<evidence type="ECO:0000256" key="2">
    <source>
        <dbReference type="ARBA" id="ARBA00022692"/>
    </source>
</evidence>
<dbReference type="PANTHER" id="PTHR23526">
    <property type="entry name" value="INTEGRAL MEMBRANE TRANSPORT PROTEIN-RELATED"/>
    <property type="match status" value="1"/>
</dbReference>
<dbReference type="Proteomes" id="UP000515934">
    <property type="component" value="Chromosome"/>
</dbReference>
<dbReference type="PANTHER" id="PTHR23526:SF4">
    <property type="entry name" value="INTEGRAL MEMBRANE TRANSPORT PROTEIN"/>
    <property type="match status" value="1"/>
</dbReference>
<dbReference type="InterPro" id="IPR020846">
    <property type="entry name" value="MFS_dom"/>
</dbReference>
<dbReference type="KEGG" id="ldn:H9L06_08030"/>
<name>A0A7G9S302_9MICO</name>
<evidence type="ECO:0000313" key="7">
    <source>
        <dbReference type="EMBL" id="QNN62227.1"/>
    </source>
</evidence>
<feature type="domain" description="Major facilitator superfamily (MFS) profile" evidence="6">
    <location>
        <begin position="1"/>
        <end position="394"/>
    </location>
</feature>
<evidence type="ECO:0000256" key="3">
    <source>
        <dbReference type="ARBA" id="ARBA00022989"/>
    </source>
</evidence>
<dbReference type="GO" id="GO:0022857">
    <property type="term" value="F:transmembrane transporter activity"/>
    <property type="evidence" value="ECO:0007669"/>
    <property type="project" value="InterPro"/>
</dbReference>
<reference evidence="7 8" key="1">
    <citation type="submission" date="2020-08" db="EMBL/GenBank/DDBJ databases">
        <title>Genome sequence of Leucobacter denitrificans KACC 14055T.</title>
        <authorList>
            <person name="Hyun D.-W."/>
            <person name="Bae J.-W."/>
        </authorList>
    </citation>
    <scope>NUCLEOTIDE SEQUENCE [LARGE SCALE GENOMIC DNA]</scope>
    <source>
        <strain evidence="7 8">KACC 14055</strain>
    </source>
</reference>
<dbReference type="AlphaFoldDB" id="A0A7G9S302"/>